<evidence type="ECO:0000256" key="4">
    <source>
        <dbReference type="ARBA" id="ARBA00023172"/>
    </source>
</evidence>
<dbReference type="PANTHER" id="PTHR30349:SF64">
    <property type="entry name" value="PROPHAGE INTEGRASE INTD-RELATED"/>
    <property type="match status" value="1"/>
</dbReference>
<evidence type="ECO:0000256" key="1">
    <source>
        <dbReference type="ARBA" id="ARBA00008857"/>
    </source>
</evidence>
<organism evidence="6 7">
    <name type="scientific">Legionella rubrilucens</name>
    <dbReference type="NCBI Taxonomy" id="458"/>
    <lineage>
        <taxon>Bacteria</taxon>
        <taxon>Pseudomonadati</taxon>
        <taxon>Pseudomonadota</taxon>
        <taxon>Gammaproteobacteria</taxon>
        <taxon>Legionellales</taxon>
        <taxon>Legionellaceae</taxon>
        <taxon>Legionella</taxon>
    </lineage>
</organism>
<dbReference type="InterPro" id="IPR013762">
    <property type="entry name" value="Integrase-like_cat_sf"/>
</dbReference>
<dbReference type="PATRIC" id="fig|458.5.peg.752"/>
<dbReference type="Pfam" id="PF00589">
    <property type="entry name" value="Phage_integrase"/>
    <property type="match status" value="1"/>
</dbReference>
<keyword evidence="7" id="KW-1185">Reference proteome</keyword>
<sequence>MATIEERVNAKGKTRYRVKIRLKGYPTQQATFQRKTDAQNWAKQTEAAILDGRHFKTSEAKRRTLAEMIDRYIKEIIPHKPKNSKNTTLHLNWWKNELGQYSLAEISPAIIAEKRDKLAAGITSRNKLRSSSTVVRYMAALSHAYSIAVKEWGWIDDSPMRRVIKPKEPRGRVRFLSDDERTCLLNECKKSDSQYLYTAVVLALSTGARKMELLGLLWKDIDLNRQVIILHETKNGERRVLHLQGLALDLIIQLSKIRHLKCDYVFPNHKFTNPIDLRTPFENAVKRAGINDFRWHDLRHSSASYLAMNGASLAEIAEVLGHKTLQMVKRYAHLSDAHTGKVVANMNNKIFGENT</sequence>
<comment type="similarity">
    <text evidence="1">Belongs to the 'phage' integrase family.</text>
</comment>
<dbReference type="GO" id="GO:0006310">
    <property type="term" value="P:DNA recombination"/>
    <property type="evidence" value="ECO:0007669"/>
    <property type="project" value="UniProtKB-KW"/>
</dbReference>
<dbReference type="PROSITE" id="PS51898">
    <property type="entry name" value="TYR_RECOMBINASE"/>
    <property type="match status" value="1"/>
</dbReference>
<evidence type="ECO:0000313" key="6">
    <source>
        <dbReference type="EMBL" id="KTD48375.1"/>
    </source>
</evidence>
<reference evidence="6 7" key="1">
    <citation type="submission" date="2015-11" db="EMBL/GenBank/DDBJ databases">
        <title>Genomic analysis of 38 Legionella species identifies large and diverse effector repertoires.</title>
        <authorList>
            <person name="Burstein D."/>
            <person name="Amaro F."/>
            <person name="Zusman T."/>
            <person name="Lifshitz Z."/>
            <person name="Cohen O."/>
            <person name="Gilbert J.A."/>
            <person name="Pupko T."/>
            <person name="Shuman H.A."/>
            <person name="Segal G."/>
        </authorList>
    </citation>
    <scope>NUCLEOTIDE SEQUENCE [LARGE SCALE GENOMIC DNA]</scope>
    <source>
        <strain evidence="6 7">WA-270A-C2</strain>
    </source>
</reference>
<dbReference type="InterPro" id="IPR050090">
    <property type="entry name" value="Tyrosine_recombinase_XerCD"/>
</dbReference>
<dbReference type="STRING" id="458.Lrub_0726"/>
<keyword evidence="2" id="KW-0229">DNA integration</keyword>
<dbReference type="PANTHER" id="PTHR30349">
    <property type="entry name" value="PHAGE INTEGRASE-RELATED"/>
    <property type="match status" value="1"/>
</dbReference>
<evidence type="ECO:0000259" key="5">
    <source>
        <dbReference type="PROSITE" id="PS51898"/>
    </source>
</evidence>
<dbReference type="RefSeq" id="WP_058530858.1">
    <property type="nucleotide sequence ID" value="NZ_CAAAIN010000001.1"/>
</dbReference>
<evidence type="ECO:0000256" key="3">
    <source>
        <dbReference type="ARBA" id="ARBA00023125"/>
    </source>
</evidence>
<feature type="domain" description="Tyr recombinase" evidence="5">
    <location>
        <begin position="171"/>
        <end position="344"/>
    </location>
</feature>
<comment type="caution">
    <text evidence="6">The sequence shown here is derived from an EMBL/GenBank/DDBJ whole genome shotgun (WGS) entry which is preliminary data.</text>
</comment>
<accession>A0A0W0XU81</accession>
<dbReference type="Gene3D" id="1.10.443.10">
    <property type="entry name" value="Intergrase catalytic core"/>
    <property type="match status" value="1"/>
</dbReference>
<dbReference type="Gene3D" id="1.10.150.130">
    <property type="match status" value="1"/>
</dbReference>
<gene>
    <name evidence="6" type="primary">xerD</name>
    <name evidence="6" type="ORF">Lrub_0726</name>
</gene>
<dbReference type="CDD" id="cd00796">
    <property type="entry name" value="INT_Rci_Hp1_C"/>
    <property type="match status" value="1"/>
</dbReference>
<dbReference type="InterPro" id="IPR011010">
    <property type="entry name" value="DNA_brk_join_enz"/>
</dbReference>
<dbReference type="AlphaFoldDB" id="A0A0W0XU81"/>
<proteinExistence type="inferred from homology"/>
<name>A0A0W0XU81_9GAMM</name>
<keyword evidence="4" id="KW-0233">DNA recombination</keyword>
<dbReference type="SUPFAM" id="SSF56349">
    <property type="entry name" value="DNA breaking-rejoining enzymes"/>
    <property type="match status" value="1"/>
</dbReference>
<dbReference type="GO" id="GO:0015074">
    <property type="term" value="P:DNA integration"/>
    <property type="evidence" value="ECO:0007669"/>
    <property type="project" value="UniProtKB-KW"/>
</dbReference>
<evidence type="ECO:0000313" key="7">
    <source>
        <dbReference type="Proteomes" id="UP000054608"/>
    </source>
</evidence>
<dbReference type="InterPro" id="IPR010998">
    <property type="entry name" value="Integrase_recombinase_N"/>
</dbReference>
<dbReference type="Proteomes" id="UP000054608">
    <property type="component" value="Unassembled WGS sequence"/>
</dbReference>
<dbReference type="InterPro" id="IPR002104">
    <property type="entry name" value="Integrase_catalytic"/>
</dbReference>
<dbReference type="EMBL" id="LNYT01000007">
    <property type="protein sequence ID" value="KTD48375.1"/>
    <property type="molecule type" value="Genomic_DNA"/>
</dbReference>
<dbReference type="GO" id="GO:0003677">
    <property type="term" value="F:DNA binding"/>
    <property type="evidence" value="ECO:0007669"/>
    <property type="project" value="UniProtKB-KW"/>
</dbReference>
<protein>
    <submittedName>
        <fullName evidence="6">Site specific recombinase</fullName>
    </submittedName>
</protein>
<evidence type="ECO:0000256" key="2">
    <source>
        <dbReference type="ARBA" id="ARBA00022908"/>
    </source>
</evidence>
<dbReference type="OrthoDB" id="9057547at2"/>
<keyword evidence="3" id="KW-0238">DNA-binding</keyword>